<evidence type="ECO:0000256" key="2">
    <source>
        <dbReference type="SAM" id="MobiDB-lite"/>
    </source>
</evidence>
<evidence type="ECO:0000313" key="4">
    <source>
        <dbReference type="Proteomes" id="UP000085678"/>
    </source>
</evidence>
<dbReference type="PANTHER" id="PTHR33689:SF1">
    <property type="entry name" value="FAS-BINDING FACTOR 1"/>
    <property type="match status" value="1"/>
</dbReference>
<dbReference type="KEGG" id="lak:106158511"/>
<feature type="compositionally biased region" description="Basic and acidic residues" evidence="2">
    <location>
        <begin position="669"/>
        <end position="687"/>
    </location>
</feature>
<dbReference type="GO" id="GO:0097539">
    <property type="term" value="C:ciliary transition fiber"/>
    <property type="evidence" value="ECO:0007669"/>
    <property type="project" value="InterPro"/>
</dbReference>
<name>A0A1S3HVC4_LINAN</name>
<dbReference type="RefSeq" id="XP_013389990.1">
    <property type="nucleotide sequence ID" value="XM_013534536.1"/>
</dbReference>
<feature type="compositionally biased region" description="Polar residues" evidence="2">
    <location>
        <begin position="446"/>
        <end position="457"/>
    </location>
</feature>
<feature type="coiled-coil region" evidence="1">
    <location>
        <begin position="996"/>
        <end position="1045"/>
    </location>
</feature>
<feature type="coiled-coil region" evidence="1">
    <location>
        <begin position="1103"/>
        <end position="1209"/>
    </location>
</feature>
<dbReference type="Proteomes" id="UP000085678">
    <property type="component" value="Unplaced"/>
</dbReference>
<feature type="compositionally biased region" description="Polar residues" evidence="2">
    <location>
        <begin position="498"/>
        <end position="515"/>
    </location>
</feature>
<feature type="compositionally biased region" description="Low complexity" evidence="2">
    <location>
        <begin position="271"/>
        <end position="284"/>
    </location>
</feature>
<reference evidence="5" key="1">
    <citation type="submission" date="2025-08" db="UniProtKB">
        <authorList>
            <consortium name="RefSeq"/>
        </authorList>
    </citation>
    <scope>IDENTIFICATION</scope>
    <source>
        <tissue evidence="5">Gonads</tissue>
    </source>
</reference>
<keyword evidence="4" id="KW-1185">Reference proteome</keyword>
<dbReference type="GO" id="GO:0036064">
    <property type="term" value="C:ciliary basal body"/>
    <property type="evidence" value="ECO:0007669"/>
    <property type="project" value="TreeGrafter"/>
</dbReference>
<keyword evidence="1" id="KW-0175">Coiled coil</keyword>
<feature type="compositionally biased region" description="Basic and acidic residues" evidence="2">
    <location>
        <begin position="397"/>
        <end position="431"/>
    </location>
</feature>
<dbReference type="GeneID" id="106158511"/>
<feature type="compositionally biased region" description="Basic and acidic residues" evidence="2">
    <location>
        <begin position="373"/>
        <end position="387"/>
    </location>
</feature>
<dbReference type="GO" id="GO:0060271">
    <property type="term" value="P:cilium assembly"/>
    <property type="evidence" value="ECO:0007669"/>
    <property type="project" value="InterPro"/>
</dbReference>
<feature type="compositionally biased region" description="Low complexity" evidence="2">
    <location>
        <begin position="715"/>
        <end position="733"/>
    </location>
</feature>
<dbReference type="InParanoid" id="A0A1S3HVC4"/>
<gene>
    <name evidence="5" type="primary">LOC106158511</name>
</gene>
<dbReference type="PANTHER" id="PTHR33689">
    <property type="entry name" value="FAS-BINDING FACTOR 1"/>
    <property type="match status" value="1"/>
</dbReference>
<feature type="domain" description="Fas-binding factor 1 C-terminal" evidence="3">
    <location>
        <begin position="923"/>
        <end position="1464"/>
    </location>
</feature>
<dbReference type="GO" id="GO:0005814">
    <property type="term" value="C:centriole"/>
    <property type="evidence" value="ECO:0007669"/>
    <property type="project" value="TreeGrafter"/>
</dbReference>
<protein>
    <submittedName>
        <fullName evidence="5">Fas-binding factor 1 homolog</fullName>
    </submittedName>
</protein>
<feature type="compositionally biased region" description="Basic residues" evidence="2">
    <location>
        <begin position="223"/>
        <end position="233"/>
    </location>
</feature>
<feature type="coiled-coil region" evidence="1">
    <location>
        <begin position="1319"/>
        <end position="1363"/>
    </location>
</feature>
<feature type="compositionally biased region" description="Polar residues" evidence="2">
    <location>
        <begin position="598"/>
        <end position="612"/>
    </location>
</feature>
<feature type="compositionally biased region" description="Low complexity" evidence="2">
    <location>
        <begin position="125"/>
        <end position="148"/>
    </location>
</feature>
<feature type="coiled-coil region" evidence="1">
    <location>
        <begin position="1242"/>
        <end position="1293"/>
    </location>
</feature>
<feature type="region of interest" description="Disordered" evidence="2">
    <location>
        <begin position="1"/>
        <end position="768"/>
    </location>
</feature>
<dbReference type="STRING" id="7574.A0A1S3HVC4"/>
<feature type="compositionally biased region" description="Basic and acidic residues" evidence="2">
    <location>
        <begin position="554"/>
        <end position="574"/>
    </location>
</feature>
<feature type="compositionally biased region" description="Basic and acidic residues" evidence="2">
    <location>
        <begin position="336"/>
        <end position="346"/>
    </location>
</feature>
<feature type="compositionally biased region" description="Basic and acidic residues" evidence="2">
    <location>
        <begin position="238"/>
        <end position="254"/>
    </location>
</feature>
<sequence length="1476" mass="164897">MDSGWKPGQGRRRGGGKAASLDDELGDLLGSDTDEPKKKAGGMKRNEAVPNFQDKAYAKSLKGKGGKSRGRDEDFYGNLAADISGPSDESEVSEANLDELNKTLGDLDDMESSLFSSPKKKKLPAKSPVKAAASKAPKTPSPKASPATPRKKTTAMEEHKKGKSPRAGGKDSLDDLLAEKPVTTKAAESTPTKSKAKKIDFGDFDEDDPLAGLLSDDEDEGGRKKRPAKKKQQQKLAAESKTEEVTKTEGKNESWDTDEGTEPASKPALVRPPTRSGSRPTSSEPKPDPSVEEVAPKLGVTPRKGSANAQKKRDEINFDDDDDSGDLLGGLSSPRKQKETSKEATPTKKTTTAKKKKDEIDFDDDDLLGGLDSPRKPKETKAKEKTSIMDSLLGKSSVDEHLKRPDSGQRTFTFDKTKLPPKKEEKPKQKDEEDEDFTFGDYMPSAASTGRPSSTLRRSVRFQDDEDMFGLSSSKGRSGIPATLQLDEGTDWLDMASGTKSDQSGAKKTTDSNKQSKAKQESGSDWLGLSASKSDDENDWLGLSTAKSKTNKAKLADKPLEEREKVSQKERTVSPDDWLGLGSSKTKQHEKKSELGHTAQSAASGRGQSPTRSESKEQSDWLGLGSPKHNRSFQEEDPSDWLGGPKKTPTQQDGKKDAADDYLGLGKEVSAHDSRGSHLSSADERGLDLFSSPSPRRTSTLPWESAAKAGRRAAQNVPLQQQSPRQQPQQPKQTVADSSTPAQPIQAQTSLAAQVQDSIMTPKLGEPPVAELPVDVSVPKTGLALQIEQLQKLQQQQQQEEQRLQEEKLKQQQQSMLQMQLQQAEIQKQIQQQQEQQLLAQQKELMDQQLREHQLKMERMQQQLATSQLLQTPPSIMHVPGSPYTPSPTQAMMGTLQDPQSLAKQKAELETTAAELETKLKKLELEKEHLQSTIESTKNLHQEEMKTIESIHKGRVQMIEESYQRREARLKEDVDLAAAQNALKIKQMEMERADLMSSQQRKLQELERDRTEELQRLKEQHRSAITDIQKEHEEAIQRLKAINQQEVEAVSTATSHNRSLQSVVDRIQSNTRSLSDLQHVVETHHFANINDRDIAATARDEHLKLLQERLIKQQGDMDKERERLQQLVAKMEIQLREQGRQLEEEKWKVKQEQNKLSVLQISVEEERRMITDQLTRERSELQSSKDALLKEQKTIYSQLYDERRALSEERAQFNMLQSTLLNREQRDTVRNVQAEADLEGTMKTLSNERMRLQTMSEELQKEQQRINTEKLALDQQKAALQMEKEKLDELATHMKLRSQEVEEISLEASKVREEGDRMLAEARKVQAEQSNKLQNIQIQISALREKERQIAQERLGLAKEKKELGHLRNSFICINCRTPVKDATQHGSPILGAALNIPGSSANANGAAISLQGSGTGEPFTSPVLNSISSSLAKDRTFRMWKMNAEKDHEFLEDESLFLEALKHSPYHTPPTAVKD</sequence>
<dbReference type="OrthoDB" id="8195456at2759"/>
<dbReference type="Pfam" id="PF21007">
    <property type="entry name" value="FBF1"/>
    <property type="match status" value="1"/>
</dbReference>
<proteinExistence type="predicted"/>
<feature type="coiled-coil region" evidence="1">
    <location>
        <begin position="902"/>
        <end position="940"/>
    </location>
</feature>
<evidence type="ECO:0000313" key="5">
    <source>
        <dbReference type="RefSeq" id="XP_013389990.1"/>
    </source>
</evidence>
<dbReference type="InterPro" id="IPR033561">
    <property type="entry name" value="FBF1"/>
</dbReference>
<feature type="compositionally biased region" description="Polar residues" evidence="2">
    <location>
        <begin position="735"/>
        <end position="759"/>
    </location>
</feature>
<accession>A0A1S3HVC4</accession>
<dbReference type="GO" id="GO:0090162">
    <property type="term" value="P:establishment of epithelial cell polarity"/>
    <property type="evidence" value="ECO:0007669"/>
    <property type="project" value="InterPro"/>
</dbReference>
<feature type="compositionally biased region" description="Acidic residues" evidence="2">
    <location>
        <begin position="202"/>
        <end position="220"/>
    </location>
</feature>
<feature type="coiled-coil region" evidence="1">
    <location>
        <begin position="780"/>
        <end position="870"/>
    </location>
</feature>
<evidence type="ECO:0000259" key="3">
    <source>
        <dbReference type="Pfam" id="PF21007"/>
    </source>
</evidence>
<evidence type="ECO:0000256" key="1">
    <source>
        <dbReference type="SAM" id="Coils"/>
    </source>
</evidence>
<organism evidence="4 5">
    <name type="scientific">Lingula anatina</name>
    <name type="common">Brachiopod</name>
    <name type="synonym">Lingula unguis</name>
    <dbReference type="NCBI Taxonomy" id="7574"/>
    <lineage>
        <taxon>Eukaryota</taxon>
        <taxon>Metazoa</taxon>
        <taxon>Spiralia</taxon>
        <taxon>Lophotrochozoa</taxon>
        <taxon>Brachiopoda</taxon>
        <taxon>Linguliformea</taxon>
        <taxon>Lingulata</taxon>
        <taxon>Lingulida</taxon>
        <taxon>Linguloidea</taxon>
        <taxon>Lingulidae</taxon>
        <taxon>Lingula</taxon>
    </lineage>
</organism>
<dbReference type="InterPro" id="IPR049390">
    <property type="entry name" value="FBF1_C"/>
</dbReference>
<feature type="compositionally biased region" description="Low complexity" evidence="2">
    <location>
        <begin position="691"/>
        <end position="700"/>
    </location>
</feature>